<evidence type="ECO:0000313" key="2">
    <source>
        <dbReference type="Proteomes" id="UP000076023"/>
    </source>
</evidence>
<dbReference type="RefSeq" id="WP_075080193.1">
    <property type="nucleotide sequence ID" value="NZ_BDCO01000002.1"/>
</dbReference>
<dbReference type="OrthoDB" id="176305at2"/>
<protein>
    <submittedName>
        <fullName evidence="1">Uncharacterized protein</fullName>
    </submittedName>
</protein>
<dbReference type="EMBL" id="BDCO01000002">
    <property type="protein sequence ID" value="GAT34577.1"/>
    <property type="molecule type" value="Genomic_DNA"/>
</dbReference>
<evidence type="ECO:0000313" key="1">
    <source>
        <dbReference type="EMBL" id="GAT34577.1"/>
    </source>
</evidence>
<sequence length="509" mass="56912">MTAPFRDVNPLSMMKRIPWRKILSCIGFLLLLLVTLIVLAGTWFSYQGRREWAETKAELQRRGEVLSLSDIVFPPLPPEQNFFADPIWEPNAEGKIELFDMQISAKEAAALQKQFPSLAESIKEGKCADVGRVINRRALNRSYTPEEAALVLATYEPMKSDFATLHRLALRSAARFPINYEKGTAMLLPHLNALMKSGQILAMMARAKAVLKQENSGADEMLLILRLPQTVDDDVTLISYLVKLSLYSIAISVIETSVSDWNANQAGQVQHALVNADILWQVVGILRGERAFGNQVMDQLKKAPLGEFTKTLQTAGGVSESGEQWSFPQELLLGAYQFAFFDGDRAFLNQTYQKWLDYLSSEPGQVTPAMLEALNANIDESLRGVNRYRRLVTYLAIPAVKEMFARAASIEAGLRQARIACAIQEYALSEKALPSSLDQLVPKYLDEIPRDVINGGPMHYRSDGKEYVLWSVGWNEKDDGGVSSPNERSPQKKLDWVWKGRLPDAAAMP</sequence>
<proteinExistence type="predicted"/>
<accession>A0A146GD21</accession>
<keyword evidence="2" id="KW-1185">Reference proteome</keyword>
<dbReference type="InParanoid" id="A0A146GD21"/>
<gene>
    <name evidence="1" type="ORF">TSACC_23008</name>
</gene>
<dbReference type="AlphaFoldDB" id="A0A146GD21"/>
<name>A0A146GD21_TERSA</name>
<reference evidence="2" key="1">
    <citation type="journal article" date="2017" name="Genome Announc.">
        <title>Draft Genome Sequence of Terrimicrobium sacchariphilum NM-5T, a Facultative Anaerobic Soil Bacterium of the Class Spartobacteria.</title>
        <authorList>
            <person name="Qiu Y.L."/>
            <person name="Tourlousse D.M."/>
            <person name="Matsuura N."/>
            <person name="Ohashi A."/>
            <person name="Sekiguchi Y."/>
        </authorList>
    </citation>
    <scope>NUCLEOTIDE SEQUENCE [LARGE SCALE GENOMIC DNA]</scope>
    <source>
        <strain evidence="2">NM-5</strain>
    </source>
</reference>
<dbReference type="STRING" id="690879.TSACC_23008"/>
<dbReference type="Proteomes" id="UP000076023">
    <property type="component" value="Unassembled WGS sequence"/>
</dbReference>
<comment type="caution">
    <text evidence="1">The sequence shown here is derived from an EMBL/GenBank/DDBJ whole genome shotgun (WGS) entry which is preliminary data.</text>
</comment>
<organism evidence="1 2">
    <name type="scientific">Terrimicrobium sacchariphilum</name>
    <dbReference type="NCBI Taxonomy" id="690879"/>
    <lineage>
        <taxon>Bacteria</taxon>
        <taxon>Pseudomonadati</taxon>
        <taxon>Verrucomicrobiota</taxon>
        <taxon>Terrimicrobiia</taxon>
        <taxon>Terrimicrobiales</taxon>
        <taxon>Terrimicrobiaceae</taxon>
        <taxon>Terrimicrobium</taxon>
    </lineage>
</organism>